<keyword evidence="15" id="KW-1185">Reference proteome</keyword>
<dbReference type="PROSITE" id="PS01096">
    <property type="entry name" value="PPIC_PPIASE_1"/>
    <property type="match status" value="1"/>
</dbReference>
<dbReference type="STRING" id="128944.AWM75_06135"/>
<dbReference type="GO" id="GO:0003755">
    <property type="term" value="F:peptidyl-prolyl cis-trans isomerase activity"/>
    <property type="evidence" value="ECO:0007669"/>
    <property type="project" value="UniProtKB-UniRule"/>
</dbReference>
<evidence type="ECO:0000256" key="4">
    <source>
        <dbReference type="ARBA" id="ARBA00022475"/>
    </source>
</evidence>
<dbReference type="InterPro" id="IPR046357">
    <property type="entry name" value="PPIase_dom_sf"/>
</dbReference>
<comment type="catalytic activity">
    <reaction evidence="1 11">
        <text>[protein]-peptidylproline (omega=180) = [protein]-peptidylproline (omega=0)</text>
        <dbReference type="Rhea" id="RHEA:16237"/>
        <dbReference type="Rhea" id="RHEA-COMP:10747"/>
        <dbReference type="Rhea" id="RHEA-COMP:10748"/>
        <dbReference type="ChEBI" id="CHEBI:83833"/>
        <dbReference type="ChEBI" id="CHEBI:83834"/>
        <dbReference type="EC" id="5.2.1.8"/>
    </reaction>
</comment>
<dbReference type="PROSITE" id="PS51257">
    <property type="entry name" value="PROKAR_LIPOPROTEIN"/>
    <property type="match status" value="1"/>
</dbReference>
<evidence type="ECO:0000256" key="7">
    <source>
        <dbReference type="ARBA" id="ARBA00023136"/>
    </source>
</evidence>
<dbReference type="EMBL" id="CP014163">
    <property type="protein sequence ID" value="AMB99583.1"/>
    <property type="molecule type" value="Genomic_DNA"/>
</dbReference>
<keyword evidence="5 11" id="KW-0732">Signal</keyword>
<name>A0A0X8FLL8_9LACT</name>
<sequence>MITKNKAKYMLLATLSLISLAGCQKTVDETDQVATGKNISITNADILTEVKETTGENILQKLILTDIFEQELGQEHVKEIDKQVKDQVQAMEKQAGSEENLNKVVQQSGLANKEAYAESLRYYRLLSETAEKQINISDEELKAAYENYQPAIEVSHILVADENQAKDLIKQLESGSDFAELAKEHSTDPGSKEKGGALGAVKKGSMVKEFEDAAFALKEGEYTKQPVKSQYGYHIIKVDKKPEKASFEEEKDQLTSKLKKEKLNDANTVKQIILDLLDKYQVEITDKALQDTFDQFEIDNTETDQDTAKQDKQSESSSQAEANE</sequence>
<feature type="compositionally biased region" description="Low complexity" evidence="12">
    <location>
        <begin position="315"/>
        <end position="324"/>
    </location>
</feature>
<keyword evidence="4 11" id="KW-1003">Cell membrane</keyword>
<dbReference type="KEGG" id="auh:AWM75_06135"/>
<dbReference type="Gene3D" id="3.10.50.40">
    <property type="match status" value="1"/>
</dbReference>
<feature type="region of interest" description="Disordered" evidence="12">
    <location>
        <begin position="298"/>
        <end position="324"/>
    </location>
</feature>
<evidence type="ECO:0000256" key="9">
    <source>
        <dbReference type="ARBA" id="ARBA00023235"/>
    </source>
</evidence>
<evidence type="ECO:0000313" key="14">
    <source>
        <dbReference type="EMBL" id="AMB99583.1"/>
    </source>
</evidence>
<evidence type="ECO:0000256" key="6">
    <source>
        <dbReference type="ARBA" id="ARBA00023110"/>
    </source>
</evidence>
<evidence type="ECO:0000256" key="2">
    <source>
        <dbReference type="ARBA" id="ARBA00004193"/>
    </source>
</evidence>
<evidence type="ECO:0000256" key="10">
    <source>
        <dbReference type="ARBA" id="ARBA00023288"/>
    </source>
</evidence>
<dbReference type="PANTHER" id="PTHR47245:SF1">
    <property type="entry name" value="FOLDASE PROTEIN PRSA"/>
    <property type="match status" value="1"/>
</dbReference>
<dbReference type="GO" id="GO:0006457">
    <property type="term" value="P:protein folding"/>
    <property type="evidence" value="ECO:0007669"/>
    <property type="project" value="UniProtKB-UniRule"/>
</dbReference>
<dbReference type="GO" id="GO:0005886">
    <property type="term" value="C:plasma membrane"/>
    <property type="evidence" value="ECO:0007669"/>
    <property type="project" value="UniProtKB-SubCell"/>
</dbReference>
<evidence type="ECO:0000256" key="12">
    <source>
        <dbReference type="SAM" id="MobiDB-lite"/>
    </source>
</evidence>
<keyword evidence="9 11" id="KW-0413">Isomerase</keyword>
<dbReference type="InterPro" id="IPR027304">
    <property type="entry name" value="Trigger_fact/SurA_dom_sf"/>
</dbReference>
<comment type="similarity">
    <text evidence="3 11">Belongs to the PrsA family.</text>
</comment>
<keyword evidence="10 11" id="KW-0449">Lipoprotein</keyword>
<evidence type="ECO:0000256" key="8">
    <source>
        <dbReference type="ARBA" id="ARBA00023139"/>
    </source>
</evidence>
<dbReference type="EC" id="5.2.1.8" evidence="11"/>
<gene>
    <name evidence="11" type="primary">prsA</name>
    <name evidence="14" type="ORF">AWM75_06135</name>
</gene>
<evidence type="ECO:0000313" key="15">
    <source>
        <dbReference type="Proteomes" id="UP000062260"/>
    </source>
</evidence>
<evidence type="ECO:0000256" key="13">
    <source>
        <dbReference type="SAM" id="SignalP"/>
    </source>
</evidence>
<dbReference type="InterPro" id="IPR000297">
    <property type="entry name" value="PPIase_PpiC"/>
</dbReference>
<dbReference type="InterPro" id="IPR023059">
    <property type="entry name" value="Foldase_PrsA"/>
</dbReference>
<dbReference type="Proteomes" id="UP000062260">
    <property type="component" value="Chromosome"/>
</dbReference>
<evidence type="ECO:0000256" key="5">
    <source>
        <dbReference type="ARBA" id="ARBA00022729"/>
    </source>
</evidence>
<keyword evidence="8 11" id="KW-0564">Palmitate</keyword>
<reference evidence="15" key="2">
    <citation type="submission" date="2016-01" db="EMBL/GenBank/DDBJ databases">
        <title>Six Aerococcus type strain genome sequencing and assembly using PacBio and Illumina Hiseq.</title>
        <authorList>
            <person name="Carkaci D."/>
            <person name="Dargis R."/>
            <person name="Nielsen X.C."/>
            <person name="Skovgaard O."/>
            <person name="Fuursted K."/>
            <person name="Christensen J.J."/>
        </authorList>
    </citation>
    <scope>NUCLEOTIDE SEQUENCE [LARGE SCALE GENOMIC DNA]</scope>
    <source>
        <strain evidence="15">CCUG42038B</strain>
    </source>
</reference>
<comment type="function">
    <text evidence="11">Plays a major role in protein secretion by helping the post-translocational extracellular folding of several secreted proteins.</text>
</comment>
<evidence type="ECO:0000256" key="11">
    <source>
        <dbReference type="HAMAP-Rule" id="MF_01145"/>
    </source>
</evidence>
<feature type="chain" id="PRO_5044195512" description="Foldase protein PrsA" evidence="13">
    <location>
        <begin position="22"/>
        <end position="324"/>
    </location>
</feature>
<organism evidence="14 15">
    <name type="scientific">Aerococcus urinaehominis</name>
    <dbReference type="NCBI Taxonomy" id="128944"/>
    <lineage>
        <taxon>Bacteria</taxon>
        <taxon>Bacillati</taxon>
        <taxon>Bacillota</taxon>
        <taxon>Bacilli</taxon>
        <taxon>Lactobacillales</taxon>
        <taxon>Aerococcaceae</taxon>
        <taxon>Aerococcus</taxon>
    </lineage>
</organism>
<evidence type="ECO:0000256" key="3">
    <source>
        <dbReference type="ARBA" id="ARBA00006071"/>
    </source>
</evidence>
<dbReference type="PROSITE" id="PS50198">
    <property type="entry name" value="PPIC_PPIASE_2"/>
    <property type="match status" value="1"/>
</dbReference>
<proteinExistence type="inferred from homology"/>
<keyword evidence="6 11" id="KW-0697">Rotamase</keyword>
<evidence type="ECO:0000256" key="1">
    <source>
        <dbReference type="ARBA" id="ARBA00000971"/>
    </source>
</evidence>
<dbReference type="InterPro" id="IPR050245">
    <property type="entry name" value="PrsA_foldase"/>
</dbReference>
<feature type="signal peptide" evidence="13">
    <location>
        <begin position="1"/>
        <end position="21"/>
    </location>
</feature>
<protein>
    <recommendedName>
        <fullName evidence="11">Foldase protein PrsA</fullName>
        <ecNumber evidence="11">5.2.1.8</ecNumber>
    </recommendedName>
</protein>
<dbReference type="AlphaFoldDB" id="A0A0X8FLL8"/>
<dbReference type="HAMAP" id="MF_01145">
    <property type="entry name" value="Foldase_PrsA"/>
    <property type="match status" value="1"/>
</dbReference>
<dbReference type="Pfam" id="PF00639">
    <property type="entry name" value="Rotamase"/>
    <property type="match status" value="1"/>
</dbReference>
<comment type="subcellular location">
    <subcellularLocation>
        <location evidence="2 11">Cell membrane</location>
        <topology evidence="2 11">Lipid-anchor</topology>
    </subcellularLocation>
</comment>
<dbReference type="RefSeq" id="WP_067979631.1">
    <property type="nucleotide sequence ID" value="NZ_CP014163.1"/>
</dbReference>
<dbReference type="InterPro" id="IPR023058">
    <property type="entry name" value="PPIase_PpiC_CS"/>
</dbReference>
<dbReference type="OrthoDB" id="14196at2"/>
<reference evidence="14 15" key="1">
    <citation type="journal article" date="2016" name="Genome Announc.">
        <title>Complete Genome Sequences of Aerococcus christensenii CCUG 28831T, Aerococcus sanguinicola CCUG 43001T, Aerococcus urinae CCUG 36881T, Aerococcus urinaeequi CCUG 28094T, Aerococcus urinaehominis CCUG 42038 BT, and Aerococcus viridans CCUG 4311T.</title>
        <authorList>
            <person name="Carkaci D."/>
            <person name="Dargis R."/>
            <person name="Nielsen X.C."/>
            <person name="Skovgaard O."/>
            <person name="Fuursted K."/>
            <person name="Christensen J.J."/>
        </authorList>
    </citation>
    <scope>NUCLEOTIDE SEQUENCE [LARGE SCALE GENOMIC DNA]</scope>
    <source>
        <strain evidence="14 15">CCUG42038B</strain>
    </source>
</reference>
<dbReference type="SUPFAM" id="SSF109998">
    <property type="entry name" value="Triger factor/SurA peptide-binding domain-like"/>
    <property type="match status" value="1"/>
</dbReference>
<dbReference type="SUPFAM" id="SSF54534">
    <property type="entry name" value="FKBP-like"/>
    <property type="match status" value="1"/>
</dbReference>
<accession>A0A0X8FLL8</accession>
<keyword evidence="7 11" id="KW-0472">Membrane</keyword>
<dbReference type="PANTHER" id="PTHR47245">
    <property type="entry name" value="PEPTIDYLPROLYL ISOMERASE"/>
    <property type="match status" value="1"/>
</dbReference>